<feature type="compositionally biased region" description="Basic and acidic residues" evidence="2">
    <location>
        <begin position="164"/>
        <end position="173"/>
    </location>
</feature>
<feature type="compositionally biased region" description="Pro residues" evidence="2">
    <location>
        <begin position="88"/>
        <end position="97"/>
    </location>
</feature>
<feature type="compositionally biased region" description="Basic and acidic residues" evidence="2">
    <location>
        <begin position="138"/>
        <end position="152"/>
    </location>
</feature>
<feature type="region of interest" description="Disordered" evidence="2">
    <location>
        <begin position="87"/>
        <end position="214"/>
    </location>
</feature>
<protein>
    <submittedName>
        <fullName evidence="3">Uncharacterized protein</fullName>
    </submittedName>
</protein>
<evidence type="ECO:0000256" key="1">
    <source>
        <dbReference type="SAM" id="Coils"/>
    </source>
</evidence>
<evidence type="ECO:0000256" key="2">
    <source>
        <dbReference type="SAM" id="MobiDB-lite"/>
    </source>
</evidence>
<keyword evidence="4" id="KW-1185">Reference proteome</keyword>
<dbReference type="AlphaFoldDB" id="A0AAN9MJK8"/>
<dbReference type="Proteomes" id="UP001374584">
    <property type="component" value="Unassembled WGS sequence"/>
</dbReference>
<sequence>MNERIQKAYVDTKKEIESLEIEMKEITSKNFHEFTRKEQELQKLRRQIAEVESFIRQTAKSPPSVDFYDPFQIAPQKLMMSAITQQPVKPPFLPPRMPEATTFFGKKEKEPIDTAAQTSLSGKQEIPEKPPSQLMVSLKEDVPIFQKPKEESVPEILEFESEENSEKEFLKEQSEEDSEEGYADLSVLMASNDRDPDESDDEEEEEESHHHFPILALEEVSKAEEQILVTRPPAPNIEVHILPSKYES</sequence>
<name>A0AAN9MJK8_PHACN</name>
<gene>
    <name evidence="3" type="ORF">VNO80_18689</name>
</gene>
<feature type="compositionally biased region" description="Acidic residues" evidence="2">
    <location>
        <begin position="195"/>
        <end position="206"/>
    </location>
</feature>
<evidence type="ECO:0000313" key="3">
    <source>
        <dbReference type="EMBL" id="KAK7353248.1"/>
    </source>
</evidence>
<proteinExistence type="predicted"/>
<feature type="coiled-coil region" evidence="1">
    <location>
        <begin position="2"/>
        <end position="54"/>
    </location>
</feature>
<accession>A0AAN9MJK8</accession>
<keyword evidence="1" id="KW-0175">Coiled coil</keyword>
<comment type="caution">
    <text evidence="3">The sequence shown here is derived from an EMBL/GenBank/DDBJ whole genome shotgun (WGS) entry which is preliminary data.</text>
</comment>
<dbReference type="EMBL" id="JAYMYR010000007">
    <property type="protein sequence ID" value="KAK7353248.1"/>
    <property type="molecule type" value="Genomic_DNA"/>
</dbReference>
<organism evidence="3 4">
    <name type="scientific">Phaseolus coccineus</name>
    <name type="common">Scarlet runner bean</name>
    <name type="synonym">Phaseolus multiflorus</name>
    <dbReference type="NCBI Taxonomy" id="3886"/>
    <lineage>
        <taxon>Eukaryota</taxon>
        <taxon>Viridiplantae</taxon>
        <taxon>Streptophyta</taxon>
        <taxon>Embryophyta</taxon>
        <taxon>Tracheophyta</taxon>
        <taxon>Spermatophyta</taxon>
        <taxon>Magnoliopsida</taxon>
        <taxon>eudicotyledons</taxon>
        <taxon>Gunneridae</taxon>
        <taxon>Pentapetalae</taxon>
        <taxon>rosids</taxon>
        <taxon>fabids</taxon>
        <taxon>Fabales</taxon>
        <taxon>Fabaceae</taxon>
        <taxon>Papilionoideae</taxon>
        <taxon>50 kb inversion clade</taxon>
        <taxon>NPAAA clade</taxon>
        <taxon>indigoferoid/millettioid clade</taxon>
        <taxon>Phaseoleae</taxon>
        <taxon>Phaseolus</taxon>
    </lineage>
</organism>
<evidence type="ECO:0000313" key="4">
    <source>
        <dbReference type="Proteomes" id="UP001374584"/>
    </source>
</evidence>
<feature type="region of interest" description="Disordered" evidence="2">
    <location>
        <begin position="229"/>
        <end position="248"/>
    </location>
</feature>
<reference evidence="3 4" key="1">
    <citation type="submission" date="2024-01" db="EMBL/GenBank/DDBJ databases">
        <title>The genomes of 5 underutilized Papilionoideae crops provide insights into root nodulation and disease resistanc.</title>
        <authorList>
            <person name="Jiang F."/>
        </authorList>
    </citation>
    <scope>NUCLEOTIDE SEQUENCE [LARGE SCALE GENOMIC DNA]</scope>
    <source>
        <strain evidence="3">JINMINGXINNONG_FW02</strain>
        <tissue evidence="3">Leaves</tissue>
    </source>
</reference>